<keyword evidence="2" id="KW-1185">Reference proteome</keyword>
<dbReference type="AlphaFoldDB" id="A0A428T0F9"/>
<dbReference type="EMBL" id="NIZV01000295">
    <property type="protein sequence ID" value="RSL95554.1"/>
    <property type="molecule type" value="Genomic_DNA"/>
</dbReference>
<accession>A0A428T0F9</accession>
<name>A0A428T0F9_9HYPO</name>
<evidence type="ECO:0000313" key="2">
    <source>
        <dbReference type="Proteomes" id="UP000288429"/>
    </source>
</evidence>
<dbReference type="Proteomes" id="UP000288429">
    <property type="component" value="Unassembled WGS sequence"/>
</dbReference>
<organism evidence="1 2">
    <name type="scientific">Fusarium ambrosium</name>
    <dbReference type="NCBI Taxonomy" id="131363"/>
    <lineage>
        <taxon>Eukaryota</taxon>
        <taxon>Fungi</taxon>
        <taxon>Dikarya</taxon>
        <taxon>Ascomycota</taxon>
        <taxon>Pezizomycotina</taxon>
        <taxon>Sordariomycetes</taxon>
        <taxon>Hypocreomycetidae</taxon>
        <taxon>Hypocreales</taxon>
        <taxon>Nectriaceae</taxon>
        <taxon>Fusarium</taxon>
        <taxon>Fusarium solani species complex</taxon>
    </lineage>
</organism>
<reference evidence="1 2" key="1">
    <citation type="submission" date="2017-06" db="EMBL/GenBank/DDBJ databases">
        <title>Cmopartive genomic analysis of Ambrosia Fusariam Clade fungi.</title>
        <authorList>
            <person name="Stajich J.E."/>
            <person name="Carrillo J."/>
            <person name="Kijimoto T."/>
            <person name="Eskalen A."/>
            <person name="O'Donnell K."/>
            <person name="Kasson M."/>
        </authorList>
    </citation>
    <scope>NUCLEOTIDE SEQUENCE [LARGE SCALE GENOMIC DNA]</scope>
    <source>
        <strain evidence="1 2">NRRL 20438</strain>
    </source>
</reference>
<sequence length="351" mass="39709">MAAAPTTIGALLHEHSTNPVRDTLIESSSNKQWAKEYHPIKQLVVHTQAQSPGVVVGTFDRAFLGEYDDENLRLDQPAYPPNYRNWRMNTEQDAIAWFNAEVSNVVLSAFSVYPGVMNCAHEKPLSSTRTDETVDTSYSIDANGGRTNLAIGEFKRGTLKRARWQTGSLGSGQESLSREFRGYAHKYECPHIFCFDGYTLLLLQFRAKSPDEIKDAKCVVDCWVFPRDNLHGTPLRYALYRFLVQGFRRCQGMRATNMSLYGIRPTLRLFYSGLPLWKMEDGNFYANPWGHERKLEASCGAFYWTGTDGNAPLLDGGDNLVWDTDSFWQTPTQQLEGDSVPMVVEDLYGPD</sequence>
<protein>
    <submittedName>
        <fullName evidence="1">Uncharacterized protein</fullName>
    </submittedName>
</protein>
<evidence type="ECO:0000313" key="1">
    <source>
        <dbReference type="EMBL" id="RSL95554.1"/>
    </source>
</evidence>
<proteinExistence type="predicted"/>
<comment type="caution">
    <text evidence="1">The sequence shown here is derived from an EMBL/GenBank/DDBJ whole genome shotgun (WGS) entry which is preliminary data.</text>
</comment>
<gene>
    <name evidence="1" type="ORF">CDV31_013828</name>
</gene>